<reference evidence="2" key="2">
    <citation type="submission" date="2020-09" db="EMBL/GenBank/DDBJ databases">
        <authorList>
            <person name="Sun Q."/>
            <person name="Sedlacek I."/>
        </authorList>
    </citation>
    <scope>NUCLEOTIDE SEQUENCE</scope>
    <source>
        <strain evidence="2">CCM 7905</strain>
    </source>
</reference>
<keyword evidence="2" id="KW-0378">Hydrolase</keyword>
<dbReference type="GO" id="GO:0016787">
    <property type="term" value="F:hydrolase activity"/>
    <property type="evidence" value="ECO:0007669"/>
    <property type="project" value="UniProtKB-KW"/>
</dbReference>
<dbReference type="PANTHER" id="PTHR43433:SF5">
    <property type="entry name" value="AB HYDROLASE-1 DOMAIN-CONTAINING PROTEIN"/>
    <property type="match status" value="1"/>
</dbReference>
<accession>A0A917FNN4</accession>
<dbReference type="PANTHER" id="PTHR43433">
    <property type="entry name" value="HYDROLASE, ALPHA/BETA FOLD FAMILY PROTEIN"/>
    <property type="match status" value="1"/>
</dbReference>
<comment type="caution">
    <text evidence="2">The sequence shown here is derived from an EMBL/GenBank/DDBJ whole genome shotgun (WGS) entry which is preliminary data.</text>
</comment>
<organism evidence="2 3">
    <name type="scientific">Rhodococcoides trifolii</name>
    <dbReference type="NCBI Taxonomy" id="908250"/>
    <lineage>
        <taxon>Bacteria</taxon>
        <taxon>Bacillati</taxon>
        <taxon>Actinomycetota</taxon>
        <taxon>Actinomycetes</taxon>
        <taxon>Mycobacteriales</taxon>
        <taxon>Nocardiaceae</taxon>
        <taxon>Rhodococcoides</taxon>
    </lineage>
</organism>
<dbReference type="PRINTS" id="PR00111">
    <property type="entry name" value="ABHYDROLASE"/>
</dbReference>
<keyword evidence="3" id="KW-1185">Reference proteome</keyword>
<gene>
    <name evidence="2" type="ORF">GCM10007304_03980</name>
</gene>
<evidence type="ECO:0000313" key="2">
    <source>
        <dbReference type="EMBL" id="GGF93316.1"/>
    </source>
</evidence>
<dbReference type="SUPFAM" id="SSF53474">
    <property type="entry name" value="alpha/beta-Hydrolases"/>
    <property type="match status" value="1"/>
</dbReference>
<dbReference type="Proteomes" id="UP000654257">
    <property type="component" value="Unassembled WGS sequence"/>
</dbReference>
<name>A0A917FNN4_9NOCA</name>
<dbReference type="Pfam" id="PF00561">
    <property type="entry name" value="Abhydrolase_1"/>
    <property type="match status" value="1"/>
</dbReference>
<sequence>MDFATNPVDGTRIFHTTTGAGPPVLLVHGSLLSHQIWRTFGYVRALRDTHRLILVDQRGHGRSDKPRDVASYSMDLITGDLLAVLDATDTETVDYVGYSFGGRSGLHLASRAPHRLRSLIAGGASAAPQKGALDGLFFPNSADVLEHRGMDAFIEEWSKRRIFPVDSGTRAAFMKNDPLALAAYFRASDADPGLPDSALTSMSVPTMMFVGTEDTARIDDTRRAAALIPGADLHEIRGYDHGTTVAAPEAVELVKAALCG</sequence>
<feature type="domain" description="AB hydrolase-1" evidence="1">
    <location>
        <begin position="22"/>
        <end position="124"/>
    </location>
</feature>
<protein>
    <submittedName>
        <fullName evidence="2">Alpha/beta hydrolase</fullName>
    </submittedName>
</protein>
<dbReference type="Gene3D" id="3.40.50.1820">
    <property type="entry name" value="alpha/beta hydrolase"/>
    <property type="match status" value="1"/>
</dbReference>
<dbReference type="InterPro" id="IPR000073">
    <property type="entry name" value="AB_hydrolase_1"/>
</dbReference>
<dbReference type="RefSeq" id="WP_188543026.1">
    <property type="nucleotide sequence ID" value="NZ_BMCU01000001.1"/>
</dbReference>
<evidence type="ECO:0000313" key="3">
    <source>
        <dbReference type="Proteomes" id="UP000654257"/>
    </source>
</evidence>
<dbReference type="InterPro" id="IPR050471">
    <property type="entry name" value="AB_hydrolase"/>
</dbReference>
<reference evidence="2" key="1">
    <citation type="journal article" date="2014" name="Int. J. Syst. Evol. Microbiol.">
        <title>Complete genome sequence of Corynebacterium casei LMG S-19264T (=DSM 44701T), isolated from a smear-ripened cheese.</title>
        <authorList>
            <consortium name="US DOE Joint Genome Institute (JGI-PGF)"/>
            <person name="Walter F."/>
            <person name="Albersmeier A."/>
            <person name="Kalinowski J."/>
            <person name="Ruckert C."/>
        </authorList>
    </citation>
    <scope>NUCLEOTIDE SEQUENCE</scope>
    <source>
        <strain evidence="2">CCM 7905</strain>
    </source>
</reference>
<dbReference type="InterPro" id="IPR029058">
    <property type="entry name" value="AB_hydrolase_fold"/>
</dbReference>
<evidence type="ECO:0000259" key="1">
    <source>
        <dbReference type="Pfam" id="PF00561"/>
    </source>
</evidence>
<dbReference type="EMBL" id="BMCU01000001">
    <property type="protein sequence ID" value="GGF93316.1"/>
    <property type="molecule type" value="Genomic_DNA"/>
</dbReference>
<proteinExistence type="predicted"/>
<dbReference type="AlphaFoldDB" id="A0A917FNN4"/>